<dbReference type="RefSeq" id="WP_259623511.1">
    <property type="nucleotide sequence ID" value="NZ_JANYMP010000005.1"/>
</dbReference>
<sequence length="42" mass="4427">MPLTRISSPNTPPVLRNGAEPSNWLSPSKARSCTISGMSSTP</sequence>
<protein>
    <submittedName>
        <fullName evidence="2">Uncharacterized protein</fullName>
    </submittedName>
</protein>
<name>A0A9X2VJZ0_9PSEU</name>
<gene>
    <name evidence="2" type="ORF">NZH93_14200</name>
</gene>
<accession>A0A9X2VJZ0</accession>
<reference evidence="2" key="1">
    <citation type="submission" date="2022-08" db="EMBL/GenBank/DDBJ databases">
        <authorList>
            <person name="Tistechok S."/>
            <person name="Samborskyy M."/>
            <person name="Roman I."/>
        </authorList>
    </citation>
    <scope>NUCLEOTIDE SEQUENCE</scope>
    <source>
        <strain evidence="2">DSM 103496</strain>
    </source>
</reference>
<dbReference type="Proteomes" id="UP001141259">
    <property type="component" value="Unassembled WGS sequence"/>
</dbReference>
<feature type="compositionally biased region" description="Polar residues" evidence="1">
    <location>
        <begin position="23"/>
        <end position="42"/>
    </location>
</feature>
<evidence type="ECO:0000256" key="1">
    <source>
        <dbReference type="SAM" id="MobiDB-lite"/>
    </source>
</evidence>
<evidence type="ECO:0000313" key="2">
    <source>
        <dbReference type="EMBL" id="MCS7478011.1"/>
    </source>
</evidence>
<dbReference type="AlphaFoldDB" id="A0A9X2VJZ0"/>
<evidence type="ECO:0000313" key="3">
    <source>
        <dbReference type="Proteomes" id="UP001141259"/>
    </source>
</evidence>
<keyword evidence="3" id="KW-1185">Reference proteome</keyword>
<dbReference type="EMBL" id="JANYMP010000005">
    <property type="protein sequence ID" value="MCS7478011.1"/>
    <property type="molecule type" value="Genomic_DNA"/>
</dbReference>
<feature type="region of interest" description="Disordered" evidence="1">
    <location>
        <begin position="1"/>
        <end position="42"/>
    </location>
</feature>
<comment type="caution">
    <text evidence="2">The sequence shown here is derived from an EMBL/GenBank/DDBJ whole genome shotgun (WGS) entry which is preliminary data.</text>
</comment>
<proteinExistence type="predicted"/>
<organism evidence="2 3">
    <name type="scientific">Umezawaea endophytica</name>
    <dbReference type="NCBI Taxonomy" id="1654476"/>
    <lineage>
        <taxon>Bacteria</taxon>
        <taxon>Bacillati</taxon>
        <taxon>Actinomycetota</taxon>
        <taxon>Actinomycetes</taxon>
        <taxon>Pseudonocardiales</taxon>
        <taxon>Pseudonocardiaceae</taxon>
        <taxon>Umezawaea</taxon>
    </lineage>
</organism>